<keyword evidence="14" id="KW-1185">Reference proteome</keyword>
<dbReference type="SUPFAM" id="SSF47323">
    <property type="entry name" value="Anticodon-binding domain of a subclass of class I aminoacyl-tRNA synthetases"/>
    <property type="match status" value="1"/>
</dbReference>
<dbReference type="InterPro" id="IPR014729">
    <property type="entry name" value="Rossmann-like_a/b/a_fold"/>
</dbReference>
<dbReference type="Gene3D" id="3.40.50.620">
    <property type="entry name" value="HUPs"/>
    <property type="match status" value="1"/>
</dbReference>
<feature type="domain" description="DALR anticodon binding" evidence="11">
    <location>
        <begin position="449"/>
        <end position="561"/>
    </location>
</feature>
<feature type="short sequence motif" description="'HIGH' region" evidence="9">
    <location>
        <begin position="148"/>
        <end position="158"/>
    </location>
</feature>
<comment type="subunit">
    <text evidence="9">Monomer.</text>
</comment>
<evidence type="ECO:0000256" key="10">
    <source>
        <dbReference type="RuleBase" id="RU363038"/>
    </source>
</evidence>
<keyword evidence="7 9" id="KW-0030">Aminoacyl-tRNA synthetase</keyword>
<dbReference type="InterPro" id="IPR035684">
    <property type="entry name" value="ArgRS_core"/>
</dbReference>
<dbReference type="InterPro" id="IPR008909">
    <property type="entry name" value="DALR_anticod-bd"/>
</dbReference>
<evidence type="ECO:0000259" key="12">
    <source>
        <dbReference type="SMART" id="SM01016"/>
    </source>
</evidence>
<protein>
    <recommendedName>
        <fullName evidence="9">Arginine--tRNA ligase</fullName>
        <ecNumber evidence="9">6.1.1.19</ecNumber>
    </recommendedName>
    <alternativeName>
        <fullName evidence="9">Arginyl-tRNA synthetase</fullName>
        <shortName evidence="9">ArgRS</shortName>
    </alternativeName>
</protein>
<dbReference type="PANTHER" id="PTHR11956:SF5">
    <property type="entry name" value="ARGININE--TRNA LIGASE, CYTOPLASMIC"/>
    <property type="match status" value="1"/>
</dbReference>
<evidence type="ECO:0000313" key="13">
    <source>
        <dbReference type="EMBL" id="MEE3928530.1"/>
    </source>
</evidence>
<keyword evidence="3 9" id="KW-0436">Ligase</keyword>
<dbReference type="SUPFAM" id="SSF52374">
    <property type="entry name" value="Nucleotidylyl transferase"/>
    <property type="match status" value="1"/>
</dbReference>
<evidence type="ECO:0000256" key="1">
    <source>
        <dbReference type="ARBA" id="ARBA00005594"/>
    </source>
</evidence>
<dbReference type="Gene3D" id="1.10.730.10">
    <property type="entry name" value="Isoleucyl-tRNA Synthetase, Domain 1"/>
    <property type="match status" value="1"/>
</dbReference>
<accession>A0ABU7MLW9</accession>
<evidence type="ECO:0000259" key="11">
    <source>
        <dbReference type="SMART" id="SM00836"/>
    </source>
</evidence>
<dbReference type="PROSITE" id="PS00178">
    <property type="entry name" value="AA_TRNA_LIGASE_I"/>
    <property type="match status" value="1"/>
</dbReference>
<dbReference type="InterPro" id="IPR005148">
    <property type="entry name" value="Arg-tRNA-synth_N"/>
</dbReference>
<sequence length="561" mass="64073">MQNNSLNSLLRDKLQKITLELKEDNIFESDFDFNDLSFNLSEPNINNASEKTYEYATNIAFILKKYTKINVLQLAQLISDKLSKLTLNNQKLFQYVDIAAPGFINMSFTNVAYAYVLNNILESQEAYGSNQIIWDETIKPINVEYVSANPTGSLHVGHARGAAIGDTLIRIKRFYGEKVVAEYYVNDAGNQIENLVESAKVRYFELFNINLPMPQECYRGSDIINLAIEIKQKYNDYFMNDFDQKRWEFRNVCVDFLLNKIRQDLEEFGVVFDKFSSELAIKNSGQIEATLEKLKKYTYMSEGALFLKTSDFGDDKDRVLIKSDNTLTYFTPDIAYHLQKMQHSSKLINIWGADHSGYVARMSIALQCLGYPKQLLDVLIVQLVRLIKDGQEFKMSKRAGTSVTLADLLEASSKDAVRFMMVTRDANTKFDFDIDKSNSLDQNNPVFSVQYAHSRATSVLKKAGEFNYNYDEEFNLYPKMAKLILHLDSFSETIKAIVQTNKIQLMPTYLVTLSNLYNSFYSEHKIIGSKNEAALLSLTQATKNILKVGLELIGVSAPEQM</sequence>
<organism evidence="13 14">
    <name type="scientific">Mycoplasmopsis ciconiae</name>
    <dbReference type="NCBI Taxonomy" id="561067"/>
    <lineage>
        <taxon>Bacteria</taxon>
        <taxon>Bacillati</taxon>
        <taxon>Mycoplasmatota</taxon>
        <taxon>Mycoplasmoidales</taxon>
        <taxon>Metamycoplasmataceae</taxon>
        <taxon>Mycoplasmopsis</taxon>
    </lineage>
</organism>
<comment type="caution">
    <text evidence="13">The sequence shown here is derived from an EMBL/GenBank/DDBJ whole genome shotgun (WGS) entry which is preliminary data.</text>
</comment>
<dbReference type="Pfam" id="PF05746">
    <property type="entry name" value="DALR_1"/>
    <property type="match status" value="1"/>
</dbReference>
<keyword evidence="5 9" id="KW-0067">ATP-binding</keyword>
<reference evidence="13" key="1">
    <citation type="submission" date="2024-01" db="EMBL/GenBank/DDBJ databases">
        <title>Genome sequence of Mycoplasma ciconiae type strain DSM 25251.</title>
        <authorList>
            <person name="Spergser J."/>
        </authorList>
    </citation>
    <scope>NUCLEOTIDE SEQUENCE [LARGE SCALE GENOMIC DNA]</scope>
    <source>
        <strain evidence="13">DSM 25251</strain>
    </source>
</reference>
<comment type="similarity">
    <text evidence="1 9 10">Belongs to the class-I aminoacyl-tRNA synthetase family.</text>
</comment>
<dbReference type="NCBIfam" id="TIGR00456">
    <property type="entry name" value="argS"/>
    <property type="match status" value="1"/>
</dbReference>
<dbReference type="EC" id="6.1.1.19" evidence="9"/>
<keyword evidence="2 9" id="KW-0963">Cytoplasm</keyword>
<dbReference type="PANTHER" id="PTHR11956">
    <property type="entry name" value="ARGINYL-TRNA SYNTHETASE"/>
    <property type="match status" value="1"/>
</dbReference>
<dbReference type="InterPro" id="IPR001412">
    <property type="entry name" value="aa-tRNA-synth_I_CS"/>
</dbReference>
<evidence type="ECO:0000313" key="14">
    <source>
        <dbReference type="Proteomes" id="UP001344817"/>
    </source>
</evidence>
<evidence type="ECO:0000256" key="3">
    <source>
        <dbReference type="ARBA" id="ARBA00022598"/>
    </source>
</evidence>
<gene>
    <name evidence="9 13" type="primary">argS</name>
    <name evidence="13" type="ORF">V2E24_02985</name>
</gene>
<comment type="catalytic activity">
    <reaction evidence="8 9">
        <text>tRNA(Arg) + L-arginine + ATP = L-arginyl-tRNA(Arg) + AMP + diphosphate</text>
        <dbReference type="Rhea" id="RHEA:20301"/>
        <dbReference type="Rhea" id="RHEA-COMP:9658"/>
        <dbReference type="Rhea" id="RHEA-COMP:9673"/>
        <dbReference type="ChEBI" id="CHEBI:30616"/>
        <dbReference type="ChEBI" id="CHEBI:32682"/>
        <dbReference type="ChEBI" id="CHEBI:33019"/>
        <dbReference type="ChEBI" id="CHEBI:78442"/>
        <dbReference type="ChEBI" id="CHEBI:78513"/>
        <dbReference type="ChEBI" id="CHEBI:456215"/>
        <dbReference type="EC" id="6.1.1.19"/>
    </reaction>
</comment>
<dbReference type="Proteomes" id="UP001344817">
    <property type="component" value="Unassembled WGS sequence"/>
</dbReference>
<dbReference type="HAMAP" id="MF_00123">
    <property type="entry name" value="Arg_tRNA_synth"/>
    <property type="match status" value="1"/>
</dbReference>
<evidence type="ECO:0000256" key="2">
    <source>
        <dbReference type="ARBA" id="ARBA00022490"/>
    </source>
</evidence>
<proteinExistence type="inferred from homology"/>
<evidence type="ECO:0000256" key="5">
    <source>
        <dbReference type="ARBA" id="ARBA00022840"/>
    </source>
</evidence>
<keyword evidence="6 9" id="KW-0648">Protein biosynthesis</keyword>
<dbReference type="GO" id="GO:0004814">
    <property type="term" value="F:arginine-tRNA ligase activity"/>
    <property type="evidence" value="ECO:0007669"/>
    <property type="project" value="UniProtKB-EC"/>
</dbReference>
<dbReference type="EMBL" id="JAZDWZ010000009">
    <property type="protein sequence ID" value="MEE3928530.1"/>
    <property type="molecule type" value="Genomic_DNA"/>
</dbReference>
<dbReference type="SUPFAM" id="SSF55190">
    <property type="entry name" value="Arginyl-tRNA synthetase (ArgRS), N-terminal 'additional' domain"/>
    <property type="match status" value="1"/>
</dbReference>
<keyword evidence="4 9" id="KW-0547">Nucleotide-binding</keyword>
<evidence type="ECO:0000256" key="4">
    <source>
        <dbReference type="ARBA" id="ARBA00022741"/>
    </source>
</evidence>
<dbReference type="CDD" id="cd00671">
    <property type="entry name" value="ArgRS_core"/>
    <property type="match status" value="1"/>
</dbReference>
<evidence type="ECO:0000256" key="7">
    <source>
        <dbReference type="ARBA" id="ARBA00023146"/>
    </source>
</evidence>
<dbReference type="PRINTS" id="PR01038">
    <property type="entry name" value="TRNASYNTHARG"/>
</dbReference>
<dbReference type="InterPro" id="IPR036695">
    <property type="entry name" value="Arg-tRNA-synth_N_sf"/>
</dbReference>
<dbReference type="Pfam" id="PF00750">
    <property type="entry name" value="tRNA-synt_1d"/>
    <property type="match status" value="1"/>
</dbReference>
<dbReference type="RefSeq" id="WP_330500943.1">
    <property type="nucleotide sequence ID" value="NZ_JAZDWZ010000009.1"/>
</dbReference>
<dbReference type="InterPro" id="IPR001278">
    <property type="entry name" value="Arg-tRNA-ligase"/>
</dbReference>
<feature type="domain" description="Arginyl tRNA synthetase N-terminal" evidence="12">
    <location>
        <begin position="4"/>
        <end position="108"/>
    </location>
</feature>
<dbReference type="SMART" id="SM01016">
    <property type="entry name" value="Arg_tRNA_synt_N"/>
    <property type="match status" value="1"/>
</dbReference>
<evidence type="ECO:0000256" key="9">
    <source>
        <dbReference type="HAMAP-Rule" id="MF_00123"/>
    </source>
</evidence>
<dbReference type="Gene3D" id="3.30.1360.70">
    <property type="entry name" value="Arginyl tRNA synthetase N-terminal domain"/>
    <property type="match status" value="1"/>
</dbReference>
<comment type="subcellular location">
    <subcellularLocation>
        <location evidence="9">Cytoplasm</location>
    </subcellularLocation>
</comment>
<evidence type="ECO:0000256" key="6">
    <source>
        <dbReference type="ARBA" id="ARBA00022917"/>
    </source>
</evidence>
<dbReference type="Pfam" id="PF03485">
    <property type="entry name" value="Arg_tRNA_synt_N"/>
    <property type="match status" value="1"/>
</dbReference>
<evidence type="ECO:0000256" key="8">
    <source>
        <dbReference type="ARBA" id="ARBA00049339"/>
    </source>
</evidence>
<dbReference type="InterPro" id="IPR009080">
    <property type="entry name" value="tRNAsynth_Ia_anticodon-bd"/>
</dbReference>
<name>A0ABU7MLW9_9BACT</name>
<dbReference type="SMART" id="SM00836">
    <property type="entry name" value="DALR_1"/>
    <property type="match status" value="1"/>
</dbReference>